<dbReference type="RefSeq" id="WP_289366577.1">
    <property type="nucleotide sequence ID" value="NZ_JAUCBP010000012.1"/>
</dbReference>
<dbReference type="SMART" id="SM00260">
    <property type="entry name" value="CheW"/>
    <property type="match status" value="1"/>
</dbReference>
<dbReference type="PANTHER" id="PTHR22617">
    <property type="entry name" value="CHEMOTAXIS SENSOR HISTIDINE KINASE-RELATED"/>
    <property type="match status" value="1"/>
</dbReference>
<feature type="domain" description="CheW-like" evidence="4">
    <location>
        <begin position="14"/>
        <end position="158"/>
    </location>
</feature>
<accession>A0ABT7T0D1</accession>
<evidence type="ECO:0000313" key="5">
    <source>
        <dbReference type="EMBL" id="MDM7861893.1"/>
    </source>
</evidence>
<protein>
    <recommendedName>
        <fullName evidence="2">Chemotaxis protein CheW</fullName>
    </recommendedName>
</protein>
<dbReference type="InterPro" id="IPR039315">
    <property type="entry name" value="CheW"/>
</dbReference>
<comment type="subcellular location">
    <subcellularLocation>
        <location evidence="1">Cytoplasm</location>
    </subcellularLocation>
</comment>
<dbReference type="CDD" id="cd00732">
    <property type="entry name" value="CheW"/>
    <property type="match status" value="1"/>
</dbReference>
<evidence type="ECO:0000256" key="2">
    <source>
        <dbReference type="ARBA" id="ARBA00021483"/>
    </source>
</evidence>
<comment type="caution">
    <text evidence="5">The sequence shown here is derived from an EMBL/GenBank/DDBJ whole genome shotgun (WGS) entry which is preliminary data.</text>
</comment>
<dbReference type="Gene3D" id="2.40.50.180">
    <property type="entry name" value="CheA-289, Domain 4"/>
    <property type="match status" value="1"/>
</dbReference>
<keyword evidence="3" id="KW-0963">Cytoplasm</keyword>
<proteinExistence type="predicted"/>
<dbReference type="InterPro" id="IPR036061">
    <property type="entry name" value="CheW-like_dom_sf"/>
</dbReference>
<evidence type="ECO:0000313" key="6">
    <source>
        <dbReference type="Proteomes" id="UP001234343"/>
    </source>
</evidence>
<dbReference type="PANTHER" id="PTHR22617:SF45">
    <property type="entry name" value="CHEMOTAXIS PROTEIN CHEW"/>
    <property type="match status" value="1"/>
</dbReference>
<dbReference type="EMBL" id="JAUCBP010000012">
    <property type="protein sequence ID" value="MDM7861893.1"/>
    <property type="molecule type" value="Genomic_DNA"/>
</dbReference>
<evidence type="ECO:0000256" key="3">
    <source>
        <dbReference type="ARBA" id="ARBA00022490"/>
    </source>
</evidence>
<evidence type="ECO:0000256" key="1">
    <source>
        <dbReference type="ARBA" id="ARBA00004496"/>
    </source>
</evidence>
<dbReference type="SUPFAM" id="SSF50341">
    <property type="entry name" value="CheW-like"/>
    <property type="match status" value="1"/>
</dbReference>
<reference evidence="5 6" key="1">
    <citation type="submission" date="2023-06" db="EMBL/GenBank/DDBJ databases">
        <title>Alteromonas sp. ASW11-36 isolated from intertidal sand.</title>
        <authorList>
            <person name="Li Y."/>
        </authorList>
    </citation>
    <scope>NUCLEOTIDE SEQUENCE [LARGE SCALE GENOMIC DNA]</scope>
    <source>
        <strain evidence="5 6">ASW11-36</strain>
    </source>
</reference>
<keyword evidence="6" id="KW-1185">Reference proteome</keyword>
<sequence length="158" mass="17813">MSESLELEAQEQSFSEWLSFSLGESSYAVDILRVREIRTWERMARIPNSKEFLLGLINLRGAIVPIVDLRKRFGLSARPLDKETVVLIMTVMTNQGEKTMGIMVDKICDVVNLTDDDIKSADKFDLTISDRFVHGITDVRGAMAVLLNIDSVLDTVDF</sequence>
<dbReference type="InterPro" id="IPR002545">
    <property type="entry name" value="CheW-lke_dom"/>
</dbReference>
<dbReference type="Pfam" id="PF01584">
    <property type="entry name" value="CheW"/>
    <property type="match status" value="1"/>
</dbReference>
<gene>
    <name evidence="5" type="ORF">QTP81_14920</name>
</gene>
<organism evidence="5 6">
    <name type="scientific">Alteromonas arenosi</name>
    <dbReference type="NCBI Taxonomy" id="3055817"/>
    <lineage>
        <taxon>Bacteria</taxon>
        <taxon>Pseudomonadati</taxon>
        <taxon>Pseudomonadota</taxon>
        <taxon>Gammaproteobacteria</taxon>
        <taxon>Alteromonadales</taxon>
        <taxon>Alteromonadaceae</taxon>
        <taxon>Alteromonas/Salinimonas group</taxon>
        <taxon>Alteromonas</taxon>
    </lineage>
</organism>
<dbReference type="Gene3D" id="2.30.30.40">
    <property type="entry name" value="SH3 Domains"/>
    <property type="match status" value="1"/>
</dbReference>
<name>A0ABT7T0D1_9ALTE</name>
<dbReference type="PROSITE" id="PS50851">
    <property type="entry name" value="CHEW"/>
    <property type="match status" value="1"/>
</dbReference>
<evidence type="ECO:0000259" key="4">
    <source>
        <dbReference type="PROSITE" id="PS50851"/>
    </source>
</evidence>
<dbReference type="Proteomes" id="UP001234343">
    <property type="component" value="Unassembled WGS sequence"/>
</dbReference>